<dbReference type="InterPro" id="IPR050726">
    <property type="entry name" value="mGluR"/>
</dbReference>
<feature type="transmembrane region" description="Helical" evidence="7">
    <location>
        <begin position="597"/>
        <end position="616"/>
    </location>
</feature>
<feature type="transmembrane region" description="Helical" evidence="7">
    <location>
        <begin position="687"/>
        <end position="707"/>
    </location>
</feature>
<dbReference type="Gene3D" id="3.40.50.2300">
    <property type="match status" value="2"/>
</dbReference>
<evidence type="ECO:0000256" key="3">
    <source>
        <dbReference type="ARBA" id="ARBA00022989"/>
    </source>
</evidence>
<dbReference type="InterPro" id="IPR017978">
    <property type="entry name" value="GPCR_3_C"/>
</dbReference>
<dbReference type="AlphaFoldDB" id="A0A067REL5"/>
<evidence type="ECO:0000256" key="5">
    <source>
        <dbReference type="ARBA" id="ARBA00023170"/>
    </source>
</evidence>
<keyword evidence="10" id="KW-1185">Reference proteome</keyword>
<dbReference type="GO" id="GO:0016020">
    <property type="term" value="C:membrane"/>
    <property type="evidence" value="ECO:0007669"/>
    <property type="project" value="UniProtKB-SubCell"/>
</dbReference>
<dbReference type="InterPro" id="IPR000337">
    <property type="entry name" value="GPCR_3"/>
</dbReference>
<dbReference type="PANTHER" id="PTHR24060">
    <property type="entry name" value="METABOTROPIC GLUTAMATE RECEPTOR"/>
    <property type="match status" value="1"/>
</dbReference>
<dbReference type="EMBL" id="KK852552">
    <property type="protein sequence ID" value="KDR21488.1"/>
    <property type="molecule type" value="Genomic_DNA"/>
</dbReference>
<evidence type="ECO:0000259" key="8">
    <source>
        <dbReference type="PROSITE" id="PS50259"/>
    </source>
</evidence>
<feature type="domain" description="G-protein coupled receptors family 3 profile" evidence="8">
    <location>
        <begin position="525"/>
        <end position="781"/>
    </location>
</feature>
<proteinExistence type="predicted"/>
<keyword evidence="5 9" id="KW-0675">Receptor</keyword>
<comment type="subcellular location">
    <subcellularLocation>
        <location evidence="1">Membrane</location>
        <topology evidence="1">Multi-pass membrane protein</topology>
    </subcellularLocation>
</comment>
<reference evidence="9 10" key="1">
    <citation type="journal article" date="2014" name="Nat. Commun.">
        <title>Molecular traces of alternative social organization in a termite genome.</title>
        <authorList>
            <person name="Terrapon N."/>
            <person name="Li C."/>
            <person name="Robertson H.M."/>
            <person name="Ji L."/>
            <person name="Meng X."/>
            <person name="Booth W."/>
            <person name="Chen Z."/>
            <person name="Childers C.P."/>
            <person name="Glastad K.M."/>
            <person name="Gokhale K."/>
            <person name="Gowin J."/>
            <person name="Gronenberg W."/>
            <person name="Hermansen R.A."/>
            <person name="Hu H."/>
            <person name="Hunt B.G."/>
            <person name="Huylmans A.K."/>
            <person name="Khalil S.M."/>
            <person name="Mitchell R.D."/>
            <person name="Munoz-Torres M.C."/>
            <person name="Mustard J.A."/>
            <person name="Pan H."/>
            <person name="Reese J.T."/>
            <person name="Scharf M.E."/>
            <person name="Sun F."/>
            <person name="Vogel H."/>
            <person name="Xiao J."/>
            <person name="Yang W."/>
            <person name="Yang Z."/>
            <person name="Yang Z."/>
            <person name="Zhou J."/>
            <person name="Zhu J."/>
            <person name="Brent C.S."/>
            <person name="Elsik C.G."/>
            <person name="Goodisman M.A."/>
            <person name="Liberles D.A."/>
            <person name="Roe R.M."/>
            <person name="Vargo E.L."/>
            <person name="Vilcinskas A."/>
            <person name="Wang J."/>
            <person name="Bornberg-Bauer E."/>
            <person name="Korb J."/>
            <person name="Zhang G."/>
            <person name="Liebig J."/>
        </authorList>
    </citation>
    <scope>NUCLEOTIDE SEQUENCE [LARGE SCALE GENOMIC DNA]</scope>
    <source>
        <tissue evidence="9">Whole organism</tissue>
    </source>
</reference>
<evidence type="ECO:0000256" key="4">
    <source>
        <dbReference type="ARBA" id="ARBA00023136"/>
    </source>
</evidence>
<accession>A0A067REL5</accession>
<feature type="transmembrane region" description="Helical" evidence="7">
    <location>
        <begin position="637"/>
        <end position="658"/>
    </location>
</feature>
<dbReference type="eggNOG" id="KOG1056">
    <property type="taxonomic scope" value="Eukaryota"/>
</dbReference>
<dbReference type="SUPFAM" id="SSF53822">
    <property type="entry name" value="Periplasmic binding protein-like I"/>
    <property type="match status" value="1"/>
</dbReference>
<keyword evidence="4 7" id="KW-0472">Membrane</keyword>
<dbReference type="InterPro" id="IPR028082">
    <property type="entry name" value="Peripla_BP_I"/>
</dbReference>
<feature type="transmembrane region" description="Helical" evidence="7">
    <location>
        <begin position="565"/>
        <end position="585"/>
    </location>
</feature>
<feature type="transmembrane region" description="Helical" evidence="7">
    <location>
        <begin position="728"/>
        <end position="750"/>
    </location>
</feature>
<gene>
    <name evidence="9" type="ORF">L798_03992</name>
</gene>
<dbReference type="PROSITE" id="PS50259">
    <property type="entry name" value="G_PROTEIN_RECEP_F3_4"/>
    <property type="match status" value="1"/>
</dbReference>
<dbReference type="InParanoid" id="A0A067REL5"/>
<evidence type="ECO:0000256" key="2">
    <source>
        <dbReference type="ARBA" id="ARBA00022692"/>
    </source>
</evidence>
<evidence type="ECO:0000256" key="7">
    <source>
        <dbReference type="SAM" id="Phobius"/>
    </source>
</evidence>
<protein>
    <submittedName>
        <fullName evidence="9">Metabotropic glutamate receptor 2</fullName>
    </submittedName>
</protein>
<dbReference type="Proteomes" id="UP000027135">
    <property type="component" value="Unassembled WGS sequence"/>
</dbReference>
<dbReference type="PRINTS" id="PR00248">
    <property type="entry name" value="GPCRMGR"/>
</dbReference>
<dbReference type="GO" id="GO:0004930">
    <property type="term" value="F:G protein-coupled receptor activity"/>
    <property type="evidence" value="ECO:0007669"/>
    <property type="project" value="InterPro"/>
</dbReference>
<dbReference type="Pfam" id="PF00003">
    <property type="entry name" value="7tm_3"/>
    <property type="match status" value="1"/>
</dbReference>
<evidence type="ECO:0000313" key="9">
    <source>
        <dbReference type="EMBL" id="KDR21488.1"/>
    </source>
</evidence>
<evidence type="ECO:0000313" key="10">
    <source>
        <dbReference type="Proteomes" id="UP000027135"/>
    </source>
</evidence>
<feature type="transmembrane region" description="Helical" evidence="7">
    <location>
        <begin position="762"/>
        <end position="781"/>
    </location>
</feature>
<feature type="transmembrane region" description="Helical" evidence="7">
    <location>
        <begin position="525"/>
        <end position="553"/>
    </location>
</feature>
<evidence type="ECO:0000256" key="6">
    <source>
        <dbReference type="ARBA" id="ARBA00023180"/>
    </source>
</evidence>
<keyword evidence="6" id="KW-0325">Glycoprotein</keyword>
<keyword evidence="3 7" id="KW-1133">Transmembrane helix</keyword>
<name>A0A067REL5_ZOONE</name>
<dbReference type="STRING" id="136037.A0A067REL5"/>
<evidence type="ECO:0000256" key="1">
    <source>
        <dbReference type="ARBA" id="ARBA00004141"/>
    </source>
</evidence>
<sequence length="934" mass="103832">MKSYVMDNRTEISLQELHSGSQGTYGLDSEMPHVVKIGTTGIKKWALSLLGVASVHQQGVGHFSCGKLHPTAMLYIAALHYALSMVNYNASMFPGIELGLILFDSCSRPTHAYNSIHNFLSFPRQSLNAITVGVEMLPRPTDIVAAVILDSAVAEVVTPLLHAQNITPLVVPVERFATQRTQLSSESSKESFLLRENLIEAMISVSRATHSHSIVVIHGTADWAELLNQQLQTYSQQHTDLFCLAGVYALHSKNTKELIGAISSSNLMATDDITRTLKPGTMAVLLLEDPEEIRAFLEICQHINGLVFLTVLRPWSINPYSGPTVFTLHQVPDVEEPIFGDTAKFQEWFTSNVLSSRDIKSVPFPATWFHEFQTFYGQDNTSHRIQKLFTTTDFTSGIQETINSIWTITRQLHQFFSHHCASHSEMNTSSECFNLSKTNISKIRSFLQEELLHLSPRMKKYRSNTFSIWVRSERIATWEKGIGLTISNSVYFQNYQSYCSGINCTVCDQNGGYFSRNRQTVQYPWASALGVLSLFGAFLTVLTTLYFLAAAALPNSNMCGGTSVLGYLILLGLLLLFTANLSFVLTPTEATCGARRFLLGLAYTVIFAGMLLKAFTTWWINSSAEPLMNMLTHSAGLLTLALALIMMQVLLAGGWLILLPPQTYMLVSKDVPLWRCYPNGHFESHLLLSMVYVILLVTATATVALLCCSSSKLDVDDENYVCYEARCILLASILVAAVFTFWGIVTVAMITPRHADMVSATAHLLAAKILLLCLYAPKVYLYNHLRSGKSSPQTSLQHFYETTKHFRPQTLKTLPAFIPPPPIINMELPQVGDDNESLEDPTQIVPSSLYSLDMFSQSSSSRNNIYEGDDEIGEHCEAGTNEFIAPQSTVILVDRKEIAKHERRHAFGSISSTTMAERWLRSGSVSGIDEACYS</sequence>
<keyword evidence="2 7" id="KW-0812">Transmembrane</keyword>
<organism evidence="9 10">
    <name type="scientific">Zootermopsis nevadensis</name>
    <name type="common">Dampwood termite</name>
    <dbReference type="NCBI Taxonomy" id="136037"/>
    <lineage>
        <taxon>Eukaryota</taxon>
        <taxon>Metazoa</taxon>
        <taxon>Ecdysozoa</taxon>
        <taxon>Arthropoda</taxon>
        <taxon>Hexapoda</taxon>
        <taxon>Insecta</taxon>
        <taxon>Pterygota</taxon>
        <taxon>Neoptera</taxon>
        <taxon>Polyneoptera</taxon>
        <taxon>Dictyoptera</taxon>
        <taxon>Blattodea</taxon>
        <taxon>Blattoidea</taxon>
        <taxon>Termitoidae</taxon>
        <taxon>Termopsidae</taxon>
        <taxon>Zootermopsis</taxon>
    </lineage>
</organism>